<dbReference type="Proteomes" id="UP000492821">
    <property type="component" value="Unassembled WGS sequence"/>
</dbReference>
<reference evidence="2" key="2">
    <citation type="submission" date="2020-10" db="UniProtKB">
        <authorList>
            <consortium name="WormBaseParasite"/>
        </authorList>
    </citation>
    <scope>IDENTIFICATION</scope>
</reference>
<accession>A0A7E4ZUR7</accession>
<evidence type="ECO:0000313" key="2">
    <source>
        <dbReference type="WBParaSite" id="Pan_g18718.t1"/>
    </source>
</evidence>
<dbReference type="WBParaSite" id="Pan_g18718.t1">
    <property type="protein sequence ID" value="Pan_g18718.t1"/>
    <property type="gene ID" value="Pan_g18718"/>
</dbReference>
<organism evidence="1 2">
    <name type="scientific">Panagrellus redivivus</name>
    <name type="common">Microworm</name>
    <dbReference type="NCBI Taxonomy" id="6233"/>
    <lineage>
        <taxon>Eukaryota</taxon>
        <taxon>Metazoa</taxon>
        <taxon>Ecdysozoa</taxon>
        <taxon>Nematoda</taxon>
        <taxon>Chromadorea</taxon>
        <taxon>Rhabditida</taxon>
        <taxon>Tylenchina</taxon>
        <taxon>Panagrolaimomorpha</taxon>
        <taxon>Panagrolaimoidea</taxon>
        <taxon>Panagrolaimidae</taxon>
        <taxon>Panagrellus</taxon>
    </lineage>
</organism>
<sequence>MSVTSRVSGIPALIRLPRCTMPAQLNESLLEPLFLNLLKLRTTMEDGNFLRQVYLLVLSGIKPFDVWHNLLGRNKMVVMVREKICVYLEGNLVFNFMVSQYTTKCFYSMKHLSMKTKHLILFQIVQPFFDYLYNKPMKSRSSLRSVQWMNLDAVPLKSLMMSLRTVRSLMTDINTILSCNFPSNRTPQIKMLAVNCISMDQVKTMLSKVHCHSEFLHLNFPTFNWDELREFFDKNNDVFLRVHKLTISGEISRMHEYFVEFMTSIVKMFPKLRYLNFHFRIYNRSVQPLPEYNVEYVINELNALALMVKHVAPECNMTFKLHRFDLFSLPDRRRILENVNRIENVIRYTTLFPIQNERCFRMRSSMVVEPQLNDFGELIRGKKLFYMVSLFEENPDFPSNIANLYDDFEYVMDRDPPVDAKKRKSRSITQ</sequence>
<protein>
    <submittedName>
        <fullName evidence="2">F-box domain-containing protein</fullName>
    </submittedName>
</protein>
<proteinExistence type="predicted"/>
<dbReference type="AlphaFoldDB" id="A0A7E4ZUR7"/>
<keyword evidence="1" id="KW-1185">Reference proteome</keyword>
<name>A0A7E4ZUR7_PANRE</name>
<reference evidence="1" key="1">
    <citation type="journal article" date="2013" name="Genetics">
        <title>The draft genome and transcriptome of Panagrellus redivivus are shaped by the harsh demands of a free-living lifestyle.</title>
        <authorList>
            <person name="Srinivasan J."/>
            <person name="Dillman A.R."/>
            <person name="Macchietto M.G."/>
            <person name="Heikkinen L."/>
            <person name="Lakso M."/>
            <person name="Fracchia K.M."/>
            <person name="Antoshechkin I."/>
            <person name="Mortazavi A."/>
            <person name="Wong G."/>
            <person name="Sternberg P.W."/>
        </authorList>
    </citation>
    <scope>NUCLEOTIDE SEQUENCE [LARGE SCALE GENOMIC DNA]</scope>
    <source>
        <strain evidence="1">MT8872</strain>
    </source>
</reference>
<evidence type="ECO:0000313" key="1">
    <source>
        <dbReference type="Proteomes" id="UP000492821"/>
    </source>
</evidence>